<keyword evidence="1" id="KW-0472">Membrane</keyword>
<accession>A0A8B8FP68</accession>
<evidence type="ECO:0000313" key="3">
    <source>
        <dbReference type="RefSeq" id="XP_025412348.1"/>
    </source>
</evidence>
<gene>
    <name evidence="3" type="primary">LOC112684852</name>
</gene>
<dbReference type="RefSeq" id="XP_025412348.1">
    <property type="nucleotide sequence ID" value="XM_025556563.1"/>
</dbReference>
<feature type="transmembrane region" description="Helical" evidence="1">
    <location>
        <begin position="12"/>
        <end position="29"/>
    </location>
</feature>
<dbReference type="Pfam" id="PF05439">
    <property type="entry name" value="JTB"/>
    <property type="match status" value="1"/>
</dbReference>
<evidence type="ECO:0000313" key="2">
    <source>
        <dbReference type="Proteomes" id="UP000694846"/>
    </source>
</evidence>
<organism evidence="2 3">
    <name type="scientific">Sipha flava</name>
    <name type="common">yellow sugarcane aphid</name>
    <dbReference type="NCBI Taxonomy" id="143950"/>
    <lineage>
        <taxon>Eukaryota</taxon>
        <taxon>Metazoa</taxon>
        <taxon>Ecdysozoa</taxon>
        <taxon>Arthropoda</taxon>
        <taxon>Hexapoda</taxon>
        <taxon>Insecta</taxon>
        <taxon>Pterygota</taxon>
        <taxon>Neoptera</taxon>
        <taxon>Paraneoptera</taxon>
        <taxon>Hemiptera</taxon>
        <taxon>Sternorrhyncha</taxon>
        <taxon>Aphidomorpha</taxon>
        <taxon>Aphidoidea</taxon>
        <taxon>Aphididae</taxon>
        <taxon>Sipha</taxon>
    </lineage>
</organism>
<dbReference type="Proteomes" id="UP000694846">
    <property type="component" value="Unplaced"/>
</dbReference>
<proteinExistence type="predicted"/>
<dbReference type="GO" id="GO:0016020">
    <property type="term" value="C:membrane"/>
    <property type="evidence" value="ECO:0007669"/>
    <property type="project" value="InterPro"/>
</dbReference>
<keyword evidence="1" id="KW-0812">Transmembrane</keyword>
<dbReference type="InterPro" id="IPR008657">
    <property type="entry name" value="JTB"/>
</dbReference>
<dbReference type="OrthoDB" id="5971907at2759"/>
<name>A0A8B8FP68_9HEMI</name>
<keyword evidence="2" id="KW-1185">Reference proteome</keyword>
<dbReference type="GeneID" id="112684852"/>
<protein>
    <submittedName>
        <fullName evidence="3">Uncharacterized protein LOC112684852</fullName>
    </submittedName>
</protein>
<dbReference type="AlphaFoldDB" id="A0A8B8FP68"/>
<reference evidence="3" key="1">
    <citation type="submission" date="2025-08" db="UniProtKB">
        <authorList>
            <consortium name="RefSeq"/>
        </authorList>
    </citation>
    <scope>IDENTIFICATION</scope>
    <source>
        <tissue evidence="3">Whole body</tissue>
    </source>
</reference>
<dbReference type="Gene3D" id="3.30.720.220">
    <property type="match status" value="1"/>
</dbReference>
<evidence type="ECO:0000256" key="1">
    <source>
        <dbReference type="SAM" id="Phobius"/>
    </source>
</evidence>
<keyword evidence="1" id="KW-1133">Transmembrane helix</keyword>
<sequence>MVLESCSVKRLLLFIIFIGGITLLIFLRITSSSALSILNATVATELSEGIKDHKNSSNKCWLREENTIIKECHLCSNRPECINTSFIETVKCKISGLVYRKYVLHMKMTS</sequence>